<reference evidence="3 4" key="1">
    <citation type="submission" date="2018-08" db="EMBL/GenBank/DDBJ databases">
        <title>Genomic Encyclopedia of Archaeal and Bacterial Type Strains, Phase II (KMG-II): from individual species to whole genera.</title>
        <authorList>
            <person name="Goeker M."/>
        </authorList>
    </citation>
    <scope>NUCLEOTIDE SEQUENCE [LARGE SCALE GENOMIC DNA]</scope>
    <source>
        <strain evidence="3 4">DSM 45791</strain>
    </source>
</reference>
<dbReference type="AlphaFoldDB" id="A0A3E0H3D7"/>
<name>A0A3E0H3D7_9PSEU</name>
<dbReference type="InterPro" id="IPR004378">
    <property type="entry name" value="F420H2_quin_Rdtase"/>
</dbReference>
<evidence type="ECO:0000313" key="4">
    <source>
        <dbReference type="Proteomes" id="UP000256269"/>
    </source>
</evidence>
<dbReference type="RefSeq" id="WP_116179201.1">
    <property type="nucleotide sequence ID" value="NZ_CP144375.1"/>
</dbReference>
<dbReference type="InterPro" id="IPR012349">
    <property type="entry name" value="Split_barrel_FMN-bd"/>
</dbReference>
<dbReference type="Pfam" id="PF04075">
    <property type="entry name" value="F420H2_quin_red"/>
    <property type="match status" value="1"/>
</dbReference>
<organism evidence="3 4">
    <name type="scientific">Kutzneria buriramensis</name>
    <dbReference type="NCBI Taxonomy" id="1045776"/>
    <lineage>
        <taxon>Bacteria</taxon>
        <taxon>Bacillati</taxon>
        <taxon>Actinomycetota</taxon>
        <taxon>Actinomycetes</taxon>
        <taxon>Pseudonocardiales</taxon>
        <taxon>Pseudonocardiaceae</taxon>
        <taxon>Kutzneria</taxon>
    </lineage>
</organism>
<dbReference type="PANTHER" id="PTHR39428:SF3">
    <property type="entry name" value="DEAZAFLAVIN-DEPENDENT NITROREDUCTASE"/>
    <property type="match status" value="1"/>
</dbReference>
<dbReference type="Proteomes" id="UP000256269">
    <property type="component" value="Unassembled WGS sequence"/>
</dbReference>
<dbReference type="NCBIfam" id="TIGR00026">
    <property type="entry name" value="hi_GC_TIGR00026"/>
    <property type="match status" value="1"/>
</dbReference>
<evidence type="ECO:0000256" key="2">
    <source>
        <dbReference type="ARBA" id="ARBA00049106"/>
    </source>
</evidence>
<dbReference type="OrthoDB" id="8225825at2"/>
<dbReference type="GO" id="GO:0070967">
    <property type="term" value="F:coenzyme F420 binding"/>
    <property type="evidence" value="ECO:0007669"/>
    <property type="project" value="TreeGrafter"/>
</dbReference>
<gene>
    <name evidence="3" type="ORF">BCF44_11542</name>
</gene>
<accession>A0A3E0H3D7</accession>
<dbReference type="Gene3D" id="2.30.110.10">
    <property type="entry name" value="Electron Transport, Fmn-binding Protein, Chain A"/>
    <property type="match status" value="1"/>
</dbReference>
<keyword evidence="4" id="KW-1185">Reference proteome</keyword>
<dbReference type="PANTHER" id="PTHR39428">
    <property type="entry name" value="F420H(2)-DEPENDENT QUINONE REDUCTASE RV1261C"/>
    <property type="match status" value="1"/>
</dbReference>
<dbReference type="EMBL" id="QUNO01000015">
    <property type="protein sequence ID" value="REH37038.1"/>
    <property type="molecule type" value="Genomic_DNA"/>
</dbReference>
<comment type="caution">
    <text evidence="3">The sequence shown here is derived from an EMBL/GenBank/DDBJ whole genome shotgun (WGS) entry which is preliminary data.</text>
</comment>
<sequence>MTDFNTQIIEEFRANAGVVGGHFEGKRLVLLHHVGRKSGTEYVTPLVGAGDGDAYLVCGSMGGAPADPTWVANIEQGSGETTIEVGTETPRVRTTVIRPGTPDWERVYGIWAAYWPDAKEYEKNTDRKFPIIKLEPIA</sequence>
<comment type="catalytic activity">
    <reaction evidence="2">
        <text>oxidized coenzyme F420-(gamma-L-Glu)(n) + a quinol + H(+) = reduced coenzyme F420-(gamma-L-Glu)(n) + a quinone</text>
        <dbReference type="Rhea" id="RHEA:39663"/>
        <dbReference type="Rhea" id="RHEA-COMP:12939"/>
        <dbReference type="Rhea" id="RHEA-COMP:14378"/>
        <dbReference type="ChEBI" id="CHEBI:15378"/>
        <dbReference type="ChEBI" id="CHEBI:24646"/>
        <dbReference type="ChEBI" id="CHEBI:132124"/>
        <dbReference type="ChEBI" id="CHEBI:133980"/>
        <dbReference type="ChEBI" id="CHEBI:139511"/>
    </reaction>
</comment>
<protein>
    <submittedName>
        <fullName evidence="3">Deazaflavin-dependent oxidoreductase (Nitroreductase family)</fullName>
    </submittedName>
</protein>
<proteinExistence type="inferred from homology"/>
<evidence type="ECO:0000256" key="1">
    <source>
        <dbReference type="ARBA" id="ARBA00008710"/>
    </source>
</evidence>
<dbReference type="GO" id="GO:0016491">
    <property type="term" value="F:oxidoreductase activity"/>
    <property type="evidence" value="ECO:0007669"/>
    <property type="project" value="InterPro"/>
</dbReference>
<dbReference type="GO" id="GO:0005886">
    <property type="term" value="C:plasma membrane"/>
    <property type="evidence" value="ECO:0007669"/>
    <property type="project" value="TreeGrafter"/>
</dbReference>
<evidence type="ECO:0000313" key="3">
    <source>
        <dbReference type="EMBL" id="REH37038.1"/>
    </source>
</evidence>
<comment type="similarity">
    <text evidence="1">Belongs to the F420H(2)-dependent quinone reductase family.</text>
</comment>